<evidence type="ECO:0000313" key="3">
    <source>
        <dbReference type="Proteomes" id="UP000031565"/>
    </source>
</evidence>
<evidence type="ECO:0000256" key="1">
    <source>
        <dbReference type="SAM" id="Phobius"/>
    </source>
</evidence>
<comment type="caution">
    <text evidence="2">The sequence shown here is derived from an EMBL/GenBank/DDBJ whole genome shotgun (WGS) entry which is preliminary data.</text>
</comment>
<dbReference type="InterPro" id="IPR022160">
    <property type="entry name" value="Phage_1-C74_Orf1"/>
</dbReference>
<keyword evidence="1" id="KW-0472">Membrane</keyword>
<dbReference type="EMBL" id="JTLV02000008">
    <property type="protein sequence ID" value="PQM29706.1"/>
    <property type="molecule type" value="Genomic_DNA"/>
</dbReference>
<protein>
    <submittedName>
        <fullName evidence="2">Uncharacterized protein</fullName>
    </submittedName>
</protein>
<keyword evidence="3" id="KW-1185">Reference proteome</keyword>
<sequence>MIWYGLSFKNGAIWIVNNIPGIKQANELASGVGKLFQTTYSFFAQTFEIWKFNLDFYIVITNTFLLIIFMKFIRIF</sequence>
<gene>
    <name evidence="2" type="ORF">SMSRO_SF031070</name>
</gene>
<keyword evidence="1" id="KW-1133">Transmembrane helix</keyword>
<dbReference type="AlphaFoldDB" id="A0A2P6F8E5"/>
<keyword evidence="1" id="KW-0812">Transmembrane</keyword>
<dbReference type="Pfam" id="PF12461">
    <property type="entry name" value="DUF3688"/>
    <property type="match status" value="1"/>
</dbReference>
<proteinExistence type="predicted"/>
<evidence type="ECO:0000313" key="2">
    <source>
        <dbReference type="EMBL" id="PQM29706.1"/>
    </source>
</evidence>
<accession>A0A2P6F8E5</accession>
<organism evidence="2 3">
    <name type="scientific">Spiroplasma poulsonii</name>
    <dbReference type="NCBI Taxonomy" id="2138"/>
    <lineage>
        <taxon>Bacteria</taxon>
        <taxon>Bacillati</taxon>
        <taxon>Mycoplasmatota</taxon>
        <taxon>Mollicutes</taxon>
        <taxon>Entomoplasmatales</taxon>
        <taxon>Spiroplasmataceae</taxon>
        <taxon>Spiroplasma</taxon>
    </lineage>
</organism>
<feature type="transmembrane region" description="Helical" evidence="1">
    <location>
        <begin position="56"/>
        <end position="73"/>
    </location>
</feature>
<dbReference type="RefSeq" id="WP_416375060.1">
    <property type="nucleotide sequence ID" value="NZ_JTLV02000008.1"/>
</dbReference>
<name>A0A2P6F8E5_9MOLU</name>
<dbReference type="Proteomes" id="UP000031565">
    <property type="component" value="Unassembled WGS sequence"/>
</dbReference>
<reference evidence="2 3" key="1">
    <citation type="journal article" date="2015" name="MBio">
        <title>Genome sequence of the Drosophila melanogaster male-killing Spiroplasma strain MSRO endosymbiont.</title>
        <authorList>
            <person name="Paredes J.C."/>
            <person name="Herren J.K."/>
            <person name="Schupfer F."/>
            <person name="Marin R."/>
            <person name="Claverol S."/>
            <person name="Kuo C.H."/>
            <person name="Lemaitre B."/>
            <person name="Beven L."/>
        </authorList>
    </citation>
    <scope>NUCLEOTIDE SEQUENCE [LARGE SCALE GENOMIC DNA]</scope>
    <source>
        <strain evidence="2 3">MSRO</strain>
    </source>
</reference>